<dbReference type="NCBIfam" id="TIGR00369">
    <property type="entry name" value="unchar_dom_1"/>
    <property type="match status" value="1"/>
</dbReference>
<evidence type="ECO:0000256" key="1">
    <source>
        <dbReference type="ARBA" id="ARBA00008324"/>
    </source>
</evidence>
<dbReference type="AlphaFoldDB" id="A0A3N6P9A0"/>
<evidence type="ECO:0000313" key="5">
    <source>
        <dbReference type="Proteomes" id="UP000282323"/>
    </source>
</evidence>
<protein>
    <submittedName>
        <fullName evidence="4">PaaI family thioesterase</fullName>
    </submittedName>
</protein>
<reference evidence="4 5" key="1">
    <citation type="submission" date="2018-10" db="EMBL/GenBank/DDBJ databases">
        <title>Natrarchaeobius chitinivorans gen. nov., sp. nov., and Natrarchaeobius haloalkaliphilus sp. nov., alkaliphilic, chitin-utilizing haloarchaea from hypersaline alkaline lakes.</title>
        <authorList>
            <person name="Sorokin D.Y."/>
            <person name="Elcheninov A.G."/>
            <person name="Kostrikina N.A."/>
            <person name="Bale N.J."/>
            <person name="Sinninghe Damste J.S."/>
            <person name="Khijniak T.V."/>
            <person name="Kublanov I.V."/>
            <person name="Toshchakov S.V."/>
        </authorList>
    </citation>
    <scope>NUCLEOTIDE SEQUENCE [LARGE SCALE GENOMIC DNA]</scope>
    <source>
        <strain evidence="4 5">AArcht4T</strain>
    </source>
</reference>
<dbReference type="InterPro" id="IPR039298">
    <property type="entry name" value="ACOT13"/>
</dbReference>
<dbReference type="PANTHER" id="PTHR21660:SF1">
    <property type="entry name" value="ACYL-COENZYME A THIOESTERASE 13"/>
    <property type="match status" value="1"/>
</dbReference>
<comment type="similarity">
    <text evidence="1">Belongs to the thioesterase PaaI family.</text>
</comment>
<dbReference type="GO" id="GO:0047617">
    <property type="term" value="F:fatty acyl-CoA hydrolase activity"/>
    <property type="evidence" value="ECO:0007669"/>
    <property type="project" value="InterPro"/>
</dbReference>
<organism evidence="4 5">
    <name type="scientific">Natrarchaeobius chitinivorans</name>
    <dbReference type="NCBI Taxonomy" id="1679083"/>
    <lineage>
        <taxon>Archaea</taxon>
        <taxon>Methanobacteriati</taxon>
        <taxon>Methanobacteriota</taxon>
        <taxon>Stenosarchaea group</taxon>
        <taxon>Halobacteria</taxon>
        <taxon>Halobacteriales</taxon>
        <taxon>Natrialbaceae</taxon>
        <taxon>Natrarchaeobius</taxon>
    </lineage>
</organism>
<dbReference type="InterPro" id="IPR029069">
    <property type="entry name" value="HotDog_dom_sf"/>
</dbReference>
<proteinExistence type="inferred from homology"/>
<dbReference type="Gene3D" id="3.10.129.10">
    <property type="entry name" value="Hotdog Thioesterase"/>
    <property type="match status" value="1"/>
</dbReference>
<keyword evidence="2" id="KW-0378">Hydrolase</keyword>
<evidence type="ECO:0000259" key="3">
    <source>
        <dbReference type="Pfam" id="PF03061"/>
    </source>
</evidence>
<comment type="caution">
    <text evidence="4">The sequence shown here is derived from an EMBL/GenBank/DDBJ whole genome shotgun (WGS) entry which is preliminary data.</text>
</comment>
<dbReference type="Proteomes" id="UP000282323">
    <property type="component" value="Unassembled WGS sequence"/>
</dbReference>
<dbReference type="InterPro" id="IPR003736">
    <property type="entry name" value="PAAI_dom"/>
</dbReference>
<dbReference type="EMBL" id="REGA01000005">
    <property type="protein sequence ID" value="RQG95449.1"/>
    <property type="molecule type" value="Genomic_DNA"/>
</dbReference>
<evidence type="ECO:0000313" key="4">
    <source>
        <dbReference type="EMBL" id="RQG95449.1"/>
    </source>
</evidence>
<dbReference type="PANTHER" id="PTHR21660">
    <property type="entry name" value="THIOESTERASE SUPERFAMILY MEMBER-RELATED"/>
    <property type="match status" value="1"/>
</dbReference>
<sequence>MTSESVDQDIFEQMIDQHGFLANMDIEHVRTDRGRTVLSMPYNDDIANTFQGSSGSLHGGALATLIDAGCGFALRSTFDDPIAAGLATTDLSVTYVSPATTNLRLVATVVRAGGAVGFAEATIKQADTNDDQVVARGDTTYRIFRDTDD</sequence>
<dbReference type="InterPro" id="IPR006683">
    <property type="entry name" value="Thioestr_dom"/>
</dbReference>
<dbReference type="Pfam" id="PF03061">
    <property type="entry name" value="4HBT"/>
    <property type="match status" value="1"/>
</dbReference>
<dbReference type="RefSeq" id="WP_124195158.1">
    <property type="nucleotide sequence ID" value="NZ_REGA01000005.1"/>
</dbReference>
<dbReference type="OrthoDB" id="202321at2157"/>
<evidence type="ECO:0000256" key="2">
    <source>
        <dbReference type="ARBA" id="ARBA00022801"/>
    </source>
</evidence>
<dbReference type="CDD" id="cd03443">
    <property type="entry name" value="PaaI_thioesterase"/>
    <property type="match status" value="1"/>
</dbReference>
<accession>A0A3N6P9A0</accession>
<dbReference type="SUPFAM" id="SSF54637">
    <property type="entry name" value="Thioesterase/thiol ester dehydrase-isomerase"/>
    <property type="match status" value="1"/>
</dbReference>
<name>A0A3N6P9A0_NATCH</name>
<feature type="domain" description="Thioesterase" evidence="3">
    <location>
        <begin position="55"/>
        <end position="128"/>
    </location>
</feature>
<gene>
    <name evidence="4" type="ORF">EA473_08270</name>
</gene>
<keyword evidence="5" id="KW-1185">Reference proteome</keyword>